<proteinExistence type="predicted"/>
<feature type="region of interest" description="Disordered" evidence="1">
    <location>
        <begin position="139"/>
        <end position="189"/>
    </location>
</feature>
<evidence type="ECO:0000313" key="3">
    <source>
        <dbReference type="Proteomes" id="UP000246171"/>
    </source>
</evidence>
<name>A0A317VS71_ASPEC</name>
<dbReference type="VEuPathDB" id="FungiDB:BO83DRAFT_387877"/>
<organism evidence="2 3">
    <name type="scientific">Aspergillus eucalypticola (strain CBS 122712 / IBT 29274)</name>
    <dbReference type="NCBI Taxonomy" id="1448314"/>
    <lineage>
        <taxon>Eukaryota</taxon>
        <taxon>Fungi</taxon>
        <taxon>Dikarya</taxon>
        <taxon>Ascomycota</taxon>
        <taxon>Pezizomycotina</taxon>
        <taxon>Eurotiomycetes</taxon>
        <taxon>Eurotiomycetidae</taxon>
        <taxon>Eurotiales</taxon>
        <taxon>Aspergillaceae</taxon>
        <taxon>Aspergillus</taxon>
        <taxon>Aspergillus subgen. Circumdati</taxon>
    </lineage>
</organism>
<dbReference type="AlphaFoldDB" id="A0A317VS71"/>
<dbReference type="OrthoDB" id="4420216at2759"/>
<dbReference type="EMBL" id="MSFU01000009">
    <property type="protein sequence ID" value="PWY75877.1"/>
    <property type="molecule type" value="Genomic_DNA"/>
</dbReference>
<feature type="compositionally biased region" description="Basic and acidic residues" evidence="1">
    <location>
        <begin position="178"/>
        <end position="189"/>
    </location>
</feature>
<evidence type="ECO:0000256" key="1">
    <source>
        <dbReference type="SAM" id="MobiDB-lite"/>
    </source>
</evidence>
<dbReference type="GeneID" id="37054700"/>
<evidence type="ECO:0000313" key="2">
    <source>
        <dbReference type="EMBL" id="PWY75877.1"/>
    </source>
</evidence>
<gene>
    <name evidence="2" type="ORF">BO83DRAFT_387877</name>
</gene>
<dbReference type="RefSeq" id="XP_025389407.1">
    <property type="nucleotide sequence ID" value="XM_025532738.1"/>
</dbReference>
<sequence length="189" mass="20548">MDALPTVSDIHASPKTGGVSSQVEGFQTAFLSTNAALRPGQSPQSFRAYALGDLKRSKVPYSPTRTSTLVPSTSCSSTSQVLGASLQNSQCCLPRWTNIQASSPMMTPDDWMPQVGPRKYFLEPLRPKITSHHRTMDFAGGQEESALVTVEKDPGDTGDKDNQERKAHHAGDGGFWRQRKDADANARGR</sequence>
<reference evidence="2" key="1">
    <citation type="submission" date="2016-12" db="EMBL/GenBank/DDBJ databases">
        <title>The genomes of Aspergillus section Nigri reveals drivers in fungal speciation.</title>
        <authorList>
            <consortium name="DOE Joint Genome Institute"/>
            <person name="Vesth T.C."/>
            <person name="Nybo J."/>
            <person name="Theobald S."/>
            <person name="Brandl J."/>
            <person name="Frisvad J.C."/>
            <person name="Nielsen K.F."/>
            <person name="Lyhne E.K."/>
            <person name="Kogle M.E."/>
            <person name="Kuo A."/>
            <person name="Riley R."/>
            <person name="Clum A."/>
            <person name="Nolan M."/>
            <person name="Lipzen A."/>
            <person name="Salamov A."/>
            <person name="Henrissat B."/>
            <person name="Wiebenga A."/>
            <person name="De vries R.P."/>
            <person name="Grigoriev I.V."/>
            <person name="Mortensen U.H."/>
            <person name="Andersen M.R."/>
            <person name="Baker S.E."/>
        </authorList>
    </citation>
    <scope>NUCLEOTIDE SEQUENCE</scope>
    <source>
        <strain evidence="2">CBS 122712</strain>
    </source>
</reference>
<keyword evidence="3" id="KW-1185">Reference proteome</keyword>
<accession>A0A317VS71</accession>
<protein>
    <submittedName>
        <fullName evidence="2">Uncharacterized protein</fullName>
    </submittedName>
</protein>
<dbReference type="Proteomes" id="UP000246171">
    <property type="component" value="Unassembled WGS sequence"/>
</dbReference>
<feature type="region of interest" description="Disordered" evidence="1">
    <location>
        <begin position="1"/>
        <end position="21"/>
    </location>
</feature>
<comment type="caution">
    <text evidence="2">The sequence shown here is derived from an EMBL/GenBank/DDBJ whole genome shotgun (WGS) entry which is preliminary data.</text>
</comment>
<feature type="compositionally biased region" description="Basic and acidic residues" evidence="1">
    <location>
        <begin position="150"/>
        <end position="171"/>
    </location>
</feature>